<evidence type="ECO:0000259" key="2">
    <source>
        <dbReference type="Pfam" id="PF25917"/>
    </source>
</evidence>
<evidence type="ECO:0000313" key="4">
    <source>
        <dbReference type="EMBL" id="KWT82960.1"/>
    </source>
</evidence>
<dbReference type="Pfam" id="PF25917">
    <property type="entry name" value="BSH_RND"/>
    <property type="match status" value="1"/>
</dbReference>
<feature type="domain" description="Multidrug resistance protein MdtA-like barrel-sandwich hybrid" evidence="2">
    <location>
        <begin position="62"/>
        <end position="210"/>
    </location>
</feature>
<accession>A0ABR5SFF5</accession>
<reference evidence="4 5" key="1">
    <citation type="submission" date="2015-11" db="EMBL/GenBank/DDBJ databases">
        <authorList>
            <person name="Lin W."/>
        </authorList>
    </citation>
    <scope>NUCLEOTIDE SEQUENCE [LARGE SCALE GENOMIC DNA]</scope>
    <source>
        <strain evidence="4 5">HCH-1</strain>
    </source>
</reference>
<dbReference type="InterPro" id="IPR058792">
    <property type="entry name" value="Beta-barrel_RND_2"/>
</dbReference>
<proteinExistence type="inferred from homology"/>
<evidence type="ECO:0000259" key="3">
    <source>
        <dbReference type="Pfam" id="PF25954"/>
    </source>
</evidence>
<dbReference type="PANTHER" id="PTHR30469:SF38">
    <property type="entry name" value="HLYD FAMILY SECRETION PROTEIN"/>
    <property type="match status" value="1"/>
</dbReference>
<keyword evidence="5" id="KW-1185">Reference proteome</keyword>
<feature type="domain" description="CusB-like beta-barrel" evidence="3">
    <location>
        <begin position="225"/>
        <end position="293"/>
    </location>
</feature>
<dbReference type="Gene3D" id="2.40.50.100">
    <property type="match status" value="1"/>
</dbReference>
<name>A0ABR5SFF5_9BACT</name>
<dbReference type="NCBIfam" id="TIGR01730">
    <property type="entry name" value="RND_mfp"/>
    <property type="match status" value="1"/>
</dbReference>
<dbReference type="SUPFAM" id="SSF111369">
    <property type="entry name" value="HlyD-like secretion proteins"/>
    <property type="match status" value="1"/>
</dbReference>
<dbReference type="Pfam" id="PF25954">
    <property type="entry name" value="Beta-barrel_RND_2"/>
    <property type="match status" value="1"/>
</dbReference>
<dbReference type="Gene3D" id="2.40.30.170">
    <property type="match status" value="1"/>
</dbReference>
<comment type="similarity">
    <text evidence="1">Belongs to the membrane fusion protein (MFP) (TC 8.A.1) family.</text>
</comment>
<dbReference type="EMBL" id="LNQR01000081">
    <property type="protein sequence ID" value="KWT82960.1"/>
    <property type="molecule type" value="Genomic_DNA"/>
</dbReference>
<dbReference type="Gene3D" id="2.40.420.20">
    <property type="match status" value="1"/>
</dbReference>
<evidence type="ECO:0000313" key="5">
    <source>
        <dbReference type="Proteomes" id="UP000060487"/>
    </source>
</evidence>
<dbReference type="PANTHER" id="PTHR30469">
    <property type="entry name" value="MULTIDRUG RESISTANCE PROTEIN MDTA"/>
    <property type="match status" value="1"/>
</dbReference>
<dbReference type="InterPro" id="IPR006143">
    <property type="entry name" value="RND_pump_MFP"/>
</dbReference>
<protein>
    <submittedName>
        <fullName evidence="4">RND transporter</fullName>
    </submittedName>
</protein>
<dbReference type="Gene3D" id="1.10.287.470">
    <property type="entry name" value="Helix hairpin bin"/>
    <property type="match status" value="1"/>
</dbReference>
<dbReference type="Proteomes" id="UP000060487">
    <property type="component" value="Unassembled WGS sequence"/>
</dbReference>
<dbReference type="RefSeq" id="WP_085052922.1">
    <property type="nucleotide sequence ID" value="NZ_LNQR01000081.1"/>
</dbReference>
<gene>
    <name evidence="4" type="ORF">ASN18_2321</name>
</gene>
<dbReference type="PROSITE" id="PS51257">
    <property type="entry name" value="PROKAR_LIPOPROTEIN"/>
    <property type="match status" value="1"/>
</dbReference>
<organism evidence="4 5">
    <name type="scientific">Candidatus Magnetominusculus xianensis</name>
    <dbReference type="NCBI Taxonomy" id="1748249"/>
    <lineage>
        <taxon>Bacteria</taxon>
        <taxon>Pseudomonadati</taxon>
        <taxon>Nitrospirota</taxon>
        <taxon>Nitrospiria</taxon>
        <taxon>Nitrospirales</taxon>
        <taxon>Nitrospiraceae</taxon>
        <taxon>Candidatus Magnetominusculus</taxon>
    </lineage>
</organism>
<comment type="caution">
    <text evidence="4">The sequence shown here is derived from an EMBL/GenBank/DDBJ whole genome shotgun (WGS) entry which is preliminary data.</text>
</comment>
<sequence>MIRHFFTAILISVIFTYGCGEKIKPGNKEIPRPTITAVKTAKITKSTINDIYEISGTVKAENVATLSSKIMGEIKSIAVKEGDTVKAGQTLLTIGAGEFANKSAQAQAGEAEAEAGLNMAKENKQLADTTYERFKKLYEDKAISRQEFDEVETKRKLAAISYSQASAAHQRARSALGEAHVFSGYTKITAPFNGIVGKKMVDTGAMAAPGVPLITVEDPSSFNVIINVDEGLASDIKKGTQVDLSLSTPPLKTKGTVTEISPLVDSTARTFSVKIAIAQKGLRSGLYAVAAIRGGQRQSIDVPESAIVEKGQLRGVYVVDSNGVVTYRLITTGRKLAATGTLEVLSGLTDGEEIITAGTAVDGGQITGYAQGAK</sequence>
<evidence type="ECO:0000256" key="1">
    <source>
        <dbReference type="ARBA" id="ARBA00009477"/>
    </source>
</evidence>
<dbReference type="InterPro" id="IPR058625">
    <property type="entry name" value="MdtA-like_BSH"/>
</dbReference>